<feature type="compositionally biased region" description="Basic and acidic residues" evidence="1">
    <location>
        <begin position="312"/>
        <end position="345"/>
    </location>
</feature>
<feature type="compositionally biased region" description="Low complexity" evidence="1">
    <location>
        <begin position="381"/>
        <end position="391"/>
    </location>
</feature>
<evidence type="ECO:0000256" key="2">
    <source>
        <dbReference type="SAM" id="Phobius"/>
    </source>
</evidence>
<evidence type="ECO:0000313" key="4">
    <source>
        <dbReference type="Proteomes" id="UP000076502"/>
    </source>
</evidence>
<keyword evidence="2" id="KW-0472">Membrane</keyword>
<dbReference type="AlphaFoldDB" id="A0A154PAC2"/>
<protein>
    <submittedName>
        <fullName evidence="3">Golgi integral membrane protein 4</fullName>
    </submittedName>
</protein>
<evidence type="ECO:0000256" key="1">
    <source>
        <dbReference type="SAM" id="MobiDB-lite"/>
    </source>
</evidence>
<dbReference type="STRING" id="178035.A0A154PAC2"/>
<feature type="compositionally biased region" description="Acidic residues" evidence="1">
    <location>
        <begin position="419"/>
        <end position="428"/>
    </location>
</feature>
<feature type="compositionally biased region" description="Basic and acidic residues" evidence="1">
    <location>
        <begin position="353"/>
        <end position="368"/>
    </location>
</feature>
<feature type="region of interest" description="Disordered" evidence="1">
    <location>
        <begin position="311"/>
        <end position="428"/>
    </location>
</feature>
<keyword evidence="2" id="KW-1133">Transmembrane helix</keyword>
<accession>A0A154PAC2</accession>
<keyword evidence="2" id="KW-0812">Transmembrane</keyword>
<keyword evidence="4" id="KW-1185">Reference proteome</keyword>
<feature type="compositionally biased region" description="Polar residues" evidence="1">
    <location>
        <begin position="212"/>
        <end position="232"/>
    </location>
</feature>
<dbReference type="EMBL" id="KQ434857">
    <property type="protein sequence ID" value="KZC08791.1"/>
    <property type="molecule type" value="Genomic_DNA"/>
</dbReference>
<evidence type="ECO:0000313" key="3">
    <source>
        <dbReference type="EMBL" id="KZC08791.1"/>
    </source>
</evidence>
<name>A0A154PAC2_DUFNO</name>
<gene>
    <name evidence="3" type="ORF">WN55_11294</name>
</gene>
<proteinExistence type="predicted"/>
<organism evidence="3 4">
    <name type="scientific">Dufourea novaeangliae</name>
    <name type="common">Sweat bee</name>
    <dbReference type="NCBI Taxonomy" id="178035"/>
    <lineage>
        <taxon>Eukaryota</taxon>
        <taxon>Metazoa</taxon>
        <taxon>Ecdysozoa</taxon>
        <taxon>Arthropoda</taxon>
        <taxon>Hexapoda</taxon>
        <taxon>Insecta</taxon>
        <taxon>Pterygota</taxon>
        <taxon>Neoptera</taxon>
        <taxon>Endopterygota</taxon>
        <taxon>Hymenoptera</taxon>
        <taxon>Apocrita</taxon>
        <taxon>Aculeata</taxon>
        <taxon>Apoidea</taxon>
        <taxon>Anthophila</taxon>
        <taxon>Halictidae</taxon>
        <taxon>Rophitinae</taxon>
        <taxon>Dufourea</taxon>
    </lineage>
</organism>
<feature type="region of interest" description="Disordered" evidence="1">
    <location>
        <begin position="207"/>
        <end position="287"/>
    </location>
</feature>
<dbReference type="Proteomes" id="UP000076502">
    <property type="component" value="Unassembled WGS sequence"/>
</dbReference>
<feature type="compositionally biased region" description="Low complexity" evidence="1">
    <location>
        <begin position="270"/>
        <end position="287"/>
    </location>
</feature>
<feature type="compositionally biased region" description="Polar residues" evidence="1">
    <location>
        <begin position="242"/>
        <end position="261"/>
    </location>
</feature>
<dbReference type="OrthoDB" id="6288648at2759"/>
<feature type="transmembrane region" description="Helical" evidence="2">
    <location>
        <begin position="14"/>
        <end position="34"/>
    </location>
</feature>
<sequence>MSGSRLGRGRGGRLAVYGGCGVVVVLLVILYRAATSEMARLRELHVQCAHQQEALAAQLQVIFEYKVRLEKSLAEEKSSNVAVKQELQQRASREKSLRDKDGREAMQRFESLQQTYKILQSEHQDLQEECKKHESQALEDMNKLEGTLQELRIHMNHLKNKYLEVETDKGRIEDKYKDLLKNHGNTNSTIEHLKKEVFQLTRELEEARKLSKSTSPGPSIASPRTSQKTGQDMKSADAGNAGQPNRPSPLQQSTAASSSMKSIPAMRLETSTSASNPNPASTAADKSLPAAKQALKAKLPMGVPPIPVMIDLRQENRKEKLDEDATRKKIDPKKKDTGSQEHEVENENLDPGFPERKNDGQMSDRRGSPDVGPGVQEFGDELNNLPLPGLNDGDRILDEHYDVADDAKELQQKNSDTNLNEDEDEAEGDWILQEYFY</sequence>
<reference evidence="3 4" key="1">
    <citation type="submission" date="2015-07" db="EMBL/GenBank/DDBJ databases">
        <title>The genome of Dufourea novaeangliae.</title>
        <authorList>
            <person name="Pan H."/>
            <person name="Kapheim K."/>
        </authorList>
    </citation>
    <scope>NUCLEOTIDE SEQUENCE [LARGE SCALE GENOMIC DNA]</scope>
    <source>
        <strain evidence="3">0120121106</strain>
        <tissue evidence="3">Whole body</tissue>
    </source>
</reference>
<feature type="compositionally biased region" description="Basic and acidic residues" evidence="1">
    <location>
        <begin position="392"/>
        <end position="411"/>
    </location>
</feature>